<dbReference type="Pfam" id="PF00787">
    <property type="entry name" value="PX"/>
    <property type="match status" value="1"/>
</dbReference>
<evidence type="ECO:0000256" key="7">
    <source>
        <dbReference type="ARBA" id="ARBA00033728"/>
    </source>
</evidence>
<dbReference type="GO" id="GO:0032266">
    <property type="term" value="F:phosphatidylinositol-3-phosphate binding"/>
    <property type="evidence" value="ECO:0007669"/>
    <property type="project" value="InterPro"/>
</dbReference>
<feature type="domain" description="PX" evidence="11">
    <location>
        <begin position="189"/>
        <end position="299"/>
    </location>
</feature>
<evidence type="ECO:0000256" key="10">
    <source>
        <dbReference type="SAM" id="MobiDB-lite"/>
    </source>
</evidence>
<dbReference type="SUPFAM" id="SSF64268">
    <property type="entry name" value="PX domain"/>
    <property type="match status" value="1"/>
</dbReference>
<organism evidence="12">
    <name type="scientific">Rosellinia necatrix</name>
    <name type="common">White root-rot fungus</name>
    <dbReference type="NCBI Taxonomy" id="77044"/>
    <lineage>
        <taxon>Eukaryota</taxon>
        <taxon>Fungi</taxon>
        <taxon>Dikarya</taxon>
        <taxon>Ascomycota</taxon>
        <taxon>Pezizomycotina</taxon>
        <taxon>Sordariomycetes</taxon>
        <taxon>Xylariomycetidae</taxon>
        <taxon>Xylariales</taxon>
        <taxon>Xylariaceae</taxon>
        <taxon>Rosellinia</taxon>
    </lineage>
</organism>
<keyword evidence="4" id="KW-0926">Vacuole</keyword>
<gene>
    <name evidence="12" type="ORF">SAMD00023353_1002340</name>
</gene>
<dbReference type="AlphaFoldDB" id="A0A1W2TBJ0"/>
<sequence length="299" mass="32895">MAAATDHRYFPTHEDGWVGSKGTEQKDTPLPKLHLPHPPPVTTEIEPDTETDTETDTDAEPTPVPLSPSTSSALEPSEIHVDSPAEGGGSQNPGQYKDGQTLRPRQKVEERNVIAPAHTNNTLQSRIESSVTSPPYWTARDSHNNSSGPGWRASTASADSLILAGRGITLRDNENSSIDDRGSACWAKSVAVSDYIIVNGSATNIGAFVVWNIKVETLSGSYLDILKRYSEFDDFRSRLMRTFPGFEAAVPELPPKSLFSKFRPKFLEKRRAGLQYFLNCIMLNPEFSGSPIVKEFLFS</sequence>
<dbReference type="EMBL" id="DF977455">
    <property type="protein sequence ID" value="GAP85291.2"/>
    <property type="molecule type" value="Genomic_DNA"/>
</dbReference>
<dbReference type="Gene3D" id="3.30.1520.10">
    <property type="entry name" value="Phox-like domain"/>
    <property type="match status" value="1"/>
</dbReference>
<feature type="compositionally biased region" description="Acidic residues" evidence="10">
    <location>
        <begin position="45"/>
        <end position="59"/>
    </location>
</feature>
<keyword evidence="5" id="KW-0967">Endosome</keyword>
<dbReference type="PROSITE" id="PS50195">
    <property type="entry name" value="PX"/>
    <property type="match status" value="1"/>
</dbReference>
<evidence type="ECO:0000256" key="2">
    <source>
        <dbReference type="ARBA" id="ARBA00004177"/>
    </source>
</evidence>
<comment type="similarity">
    <text evidence="3">Belongs to the YPT35 family.</text>
</comment>
<evidence type="ECO:0000256" key="5">
    <source>
        <dbReference type="ARBA" id="ARBA00022753"/>
    </source>
</evidence>
<comment type="function">
    <text evidence="7">Recruits the lipid transfer protein VPS13 to endosomal and vacuolar membranes.</text>
</comment>
<evidence type="ECO:0000259" key="11">
    <source>
        <dbReference type="PROSITE" id="PS50195"/>
    </source>
</evidence>
<evidence type="ECO:0000256" key="8">
    <source>
        <dbReference type="ARBA" id="ARBA00033774"/>
    </source>
</evidence>
<dbReference type="InterPro" id="IPR037917">
    <property type="entry name" value="Ypt35_PX"/>
</dbReference>
<dbReference type="InterPro" id="IPR001683">
    <property type="entry name" value="PX_dom"/>
</dbReference>
<dbReference type="SMART" id="SM00312">
    <property type="entry name" value="PX"/>
    <property type="match status" value="1"/>
</dbReference>
<name>A0A1W2TBJ0_ROSNE</name>
<reference evidence="12" key="1">
    <citation type="submission" date="2016-03" db="EMBL/GenBank/DDBJ databases">
        <title>Draft genome sequence of Rosellinia necatrix.</title>
        <authorList>
            <person name="Kanematsu S."/>
        </authorList>
    </citation>
    <scope>NUCLEOTIDE SEQUENCE [LARGE SCALE GENOMIC DNA]</scope>
    <source>
        <strain evidence="12">W97</strain>
    </source>
</reference>
<dbReference type="Proteomes" id="UP000054516">
    <property type="component" value="Unassembled WGS sequence"/>
</dbReference>
<evidence type="ECO:0000313" key="12">
    <source>
        <dbReference type="EMBL" id="GAP85291.2"/>
    </source>
</evidence>
<dbReference type="STRING" id="77044.A0A1W2TBJ0"/>
<dbReference type="PANTHER" id="PTHR10555:SF170">
    <property type="entry name" value="FI18122P1"/>
    <property type="match status" value="1"/>
</dbReference>
<dbReference type="PANTHER" id="PTHR10555">
    <property type="entry name" value="SORTING NEXIN"/>
    <property type="match status" value="1"/>
</dbReference>
<evidence type="ECO:0000313" key="13">
    <source>
        <dbReference type="Proteomes" id="UP000054516"/>
    </source>
</evidence>
<keyword evidence="13" id="KW-1185">Reference proteome</keyword>
<keyword evidence="6" id="KW-0472">Membrane</keyword>
<dbReference type="CDD" id="cd07280">
    <property type="entry name" value="PX_YPT35"/>
    <property type="match status" value="1"/>
</dbReference>
<evidence type="ECO:0000256" key="9">
    <source>
        <dbReference type="ARBA" id="ARBA00033785"/>
    </source>
</evidence>
<evidence type="ECO:0000256" key="4">
    <source>
        <dbReference type="ARBA" id="ARBA00022554"/>
    </source>
</evidence>
<evidence type="ECO:0000256" key="3">
    <source>
        <dbReference type="ARBA" id="ARBA00007426"/>
    </source>
</evidence>
<protein>
    <recommendedName>
        <fullName evidence="8">Endosomal/vacuolar adapter protein YPT35</fullName>
    </recommendedName>
    <alternativeName>
        <fullName evidence="9">PX domain-containing protein YPT35</fullName>
    </alternativeName>
</protein>
<dbReference type="InterPro" id="IPR036871">
    <property type="entry name" value="PX_dom_sf"/>
</dbReference>
<feature type="region of interest" description="Disordered" evidence="10">
    <location>
        <begin position="1"/>
        <end position="105"/>
    </location>
</feature>
<evidence type="ECO:0000256" key="6">
    <source>
        <dbReference type="ARBA" id="ARBA00023136"/>
    </source>
</evidence>
<dbReference type="OrthoDB" id="10254720at2759"/>
<accession>A0A1W2TBJ0</accession>
<dbReference type="GO" id="GO:0005774">
    <property type="term" value="C:vacuolar membrane"/>
    <property type="evidence" value="ECO:0007669"/>
    <property type="project" value="UniProtKB-SubCell"/>
</dbReference>
<evidence type="ECO:0000256" key="1">
    <source>
        <dbReference type="ARBA" id="ARBA00004148"/>
    </source>
</evidence>
<dbReference type="GO" id="GO:0010008">
    <property type="term" value="C:endosome membrane"/>
    <property type="evidence" value="ECO:0007669"/>
    <property type="project" value="UniProtKB-SubCell"/>
</dbReference>
<proteinExistence type="inferred from homology"/>
<comment type="subcellular location">
    <subcellularLocation>
        <location evidence="2">Endosome</location>
    </subcellularLocation>
    <subcellularLocation>
        <location evidence="1">Vacuole membrane</location>
        <topology evidence="1">Peripheral membrane protein</topology>
    </subcellularLocation>
</comment>
<feature type="compositionally biased region" description="Basic and acidic residues" evidence="10">
    <location>
        <begin position="1"/>
        <end position="16"/>
    </location>
</feature>